<dbReference type="InterPro" id="IPR036390">
    <property type="entry name" value="WH_DNA-bd_sf"/>
</dbReference>
<dbReference type="EMBL" id="NKFA01000010">
    <property type="protein sequence ID" value="OXI39449.1"/>
    <property type="molecule type" value="Genomic_DNA"/>
</dbReference>
<organism evidence="6 7">
    <name type="scientific">Burkholderia aenigmatica</name>
    <dbReference type="NCBI Taxonomy" id="2015348"/>
    <lineage>
        <taxon>Bacteria</taxon>
        <taxon>Pseudomonadati</taxon>
        <taxon>Pseudomonadota</taxon>
        <taxon>Betaproteobacteria</taxon>
        <taxon>Burkholderiales</taxon>
        <taxon>Burkholderiaceae</taxon>
        <taxon>Burkholderia</taxon>
        <taxon>Burkholderia cepacia complex</taxon>
    </lineage>
</organism>
<dbReference type="InterPro" id="IPR000595">
    <property type="entry name" value="cNMP-bd_dom"/>
</dbReference>
<evidence type="ECO:0000313" key="7">
    <source>
        <dbReference type="Proteomes" id="UP000214600"/>
    </source>
</evidence>
<dbReference type="CDD" id="cd00038">
    <property type="entry name" value="CAP_ED"/>
    <property type="match status" value="1"/>
</dbReference>
<evidence type="ECO:0000256" key="3">
    <source>
        <dbReference type="ARBA" id="ARBA00023163"/>
    </source>
</evidence>
<dbReference type="InterPro" id="IPR012318">
    <property type="entry name" value="HTH_CRP"/>
</dbReference>
<name>A0A228IBK0_9BURK</name>
<keyword evidence="1" id="KW-0805">Transcription regulation</keyword>
<evidence type="ECO:0008006" key="8">
    <source>
        <dbReference type="Google" id="ProtNLM"/>
    </source>
</evidence>
<dbReference type="Pfam" id="PF00027">
    <property type="entry name" value="cNMP_binding"/>
    <property type="match status" value="1"/>
</dbReference>
<accession>A0A228IBK0</accession>
<dbReference type="InterPro" id="IPR018490">
    <property type="entry name" value="cNMP-bd_dom_sf"/>
</dbReference>
<reference evidence="7" key="1">
    <citation type="submission" date="2017-06" db="EMBL/GenBank/DDBJ databases">
        <authorList>
            <person name="LiPuma J."/>
            <person name="Spilker T."/>
        </authorList>
    </citation>
    <scope>NUCLEOTIDE SEQUENCE [LARGE SCALE GENOMIC DNA]</scope>
    <source>
        <strain evidence="7">AU17325</strain>
    </source>
</reference>
<dbReference type="SMART" id="SM00100">
    <property type="entry name" value="cNMP"/>
    <property type="match status" value="1"/>
</dbReference>
<evidence type="ECO:0000256" key="2">
    <source>
        <dbReference type="ARBA" id="ARBA00023125"/>
    </source>
</evidence>
<dbReference type="PANTHER" id="PTHR24567">
    <property type="entry name" value="CRP FAMILY TRANSCRIPTIONAL REGULATORY PROTEIN"/>
    <property type="match status" value="1"/>
</dbReference>
<dbReference type="GO" id="GO:0003677">
    <property type="term" value="F:DNA binding"/>
    <property type="evidence" value="ECO:0007669"/>
    <property type="project" value="UniProtKB-KW"/>
</dbReference>
<dbReference type="RefSeq" id="WP_089452684.1">
    <property type="nucleotide sequence ID" value="NZ_NKFA01000010.1"/>
</dbReference>
<dbReference type="PROSITE" id="PS50042">
    <property type="entry name" value="CNMP_BINDING_3"/>
    <property type="match status" value="1"/>
</dbReference>
<protein>
    <recommendedName>
        <fullName evidence="8">Crp/Fnr family transcriptional regulator</fullName>
    </recommendedName>
</protein>
<dbReference type="Pfam" id="PF13545">
    <property type="entry name" value="HTH_Crp_2"/>
    <property type="match status" value="1"/>
</dbReference>
<dbReference type="CDD" id="cd00092">
    <property type="entry name" value="HTH_CRP"/>
    <property type="match status" value="1"/>
</dbReference>
<dbReference type="InterPro" id="IPR050397">
    <property type="entry name" value="Env_Response_Regulators"/>
</dbReference>
<proteinExistence type="predicted"/>
<gene>
    <name evidence="6" type="ORF">CFB84_26495</name>
</gene>
<dbReference type="SUPFAM" id="SSF51206">
    <property type="entry name" value="cAMP-binding domain-like"/>
    <property type="match status" value="1"/>
</dbReference>
<dbReference type="Gene3D" id="2.60.120.10">
    <property type="entry name" value="Jelly Rolls"/>
    <property type="match status" value="1"/>
</dbReference>
<feature type="domain" description="Cyclic nucleotide-binding" evidence="4">
    <location>
        <begin position="100"/>
        <end position="184"/>
    </location>
</feature>
<dbReference type="PANTHER" id="PTHR24567:SF74">
    <property type="entry name" value="HTH-TYPE TRANSCRIPTIONAL REGULATOR ARCR"/>
    <property type="match status" value="1"/>
</dbReference>
<dbReference type="GO" id="GO:0005829">
    <property type="term" value="C:cytosol"/>
    <property type="evidence" value="ECO:0007669"/>
    <property type="project" value="TreeGrafter"/>
</dbReference>
<dbReference type="Proteomes" id="UP000214600">
    <property type="component" value="Unassembled WGS sequence"/>
</dbReference>
<feature type="domain" description="HTH crp-type" evidence="5">
    <location>
        <begin position="215"/>
        <end position="288"/>
    </location>
</feature>
<dbReference type="AlphaFoldDB" id="A0A228IBK0"/>
<dbReference type="SMART" id="SM00419">
    <property type="entry name" value="HTH_CRP"/>
    <property type="match status" value="1"/>
</dbReference>
<dbReference type="OrthoDB" id="892842at2"/>
<evidence type="ECO:0000259" key="5">
    <source>
        <dbReference type="PROSITE" id="PS51063"/>
    </source>
</evidence>
<dbReference type="PROSITE" id="PS51063">
    <property type="entry name" value="HTH_CRP_2"/>
    <property type="match status" value="1"/>
</dbReference>
<evidence type="ECO:0000259" key="4">
    <source>
        <dbReference type="PROSITE" id="PS50042"/>
    </source>
</evidence>
<keyword evidence="3" id="KW-0804">Transcription</keyword>
<sequence length="292" mass="32851">MLPTDDVSLSGPTGYRPLDTPVRCVASRNGARLAKVEPRFAPCLLLRRLARAYDERRRRHRLHHPDTCMKSHHPLTTETWRMDDATAATWIGAAHLGRRKKYDKGATIYRQGEPGTTFYFLLSGRVQVSIFQRDGAEFILEVMGRWSMFGESPAVDGHPRIATAITVEDSELLEFDIRAIEDAIPSSPELAMALLRVIALKQRILASRIQYLALPKPDMRIGELLGRLSDLYGEPHDGRTLITIPLTHEQIAAMTGATRVTVTRALKRLVDLGAIEIRQRRIWVTDASRLLG</sequence>
<comment type="caution">
    <text evidence="6">The sequence shown here is derived from an EMBL/GenBank/DDBJ whole genome shotgun (WGS) entry which is preliminary data.</text>
</comment>
<dbReference type="SUPFAM" id="SSF46785">
    <property type="entry name" value="Winged helix' DNA-binding domain"/>
    <property type="match status" value="1"/>
</dbReference>
<evidence type="ECO:0000256" key="1">
    <source>
        <dbReference type="ARBA" id="ARBA00023015"/>
    </source>
</evidence>
<keyword evidence="2" id="KW-0238">DNA-binding</keyword>
<reference evidence="6 7" key="2">
    <citation type="submission" date="2017-08" db="EMBL/GenBank/DDBJ databases">
        <title>WGS of novel Burkholderia cepaca complex species.</title>
        <authorList>
            <person name="Lipuma J."/>
            <person name="Spilker T."/>
        </authorList>
    </citation>
    <scope>NUCLEOTIDE SEQUENCE [LARGE SCALE GENOMIC DNA]</scope>
    <source>
        <strain evidence="6 7">AU17325</strain>
    </source>
</reference>
<dbReference type="GO" id="GO:0003700">
    <property type="term" value="F:DNA-binding transcription factor activity"/>
    <property type="evidence" value="ECO:0007669"/>
    <property type="project" value="TreeGrafter"/>
</dbReference>
<dbReference type="InterPro" id="IPR014710">
    <property type="entry name" value="RmlC-like_jellyroll"/>
</dbReference>
<evidence type="ECO:0000313" key="6">
    <source>
        <dbReference type="EMBL" id="OXI39449.1"/>
    </source>
</evidence>